<sequence>MSSVHDEGADCWGVLINPDKSPTPLLEQLCLGIAQVMTSFDEFATTDLTPDRLAAFYRKVGGNYDVLFLDTRPSALSFIYQRLGCFHSIQPTNDPYKPPSVPALQPNGFVRWQTIQLLLDPDEHSRWLKNAVGLWDIETPNGGIFPKSIPRDAFPAEPDPEMVQWHEEVSRRFELDYWKKNIMRSSPPNFGPYYSYFNQKDAPPPNKENEMPRSQRRTTTHRQEPAPSNERRPSTRHRRRRSGDIPPSTTRRVQSTYFPRQSENIDTGYTSRAPSPPAWAAEPPRTRTRERQPTFARPISPGTVTGNGASDASSEDSGPAPEPSPRTSRHSHHRNLSPPRVSHARRHSHDAYARRPRKDLSPDAHKHLYHEPHKPNNPGRLYDSDGARRVRASRVYDDGPLHHRSSGAGFRERVVSDPPAFPPAHEVPIFTRMRPHYAGAGDTYMVHPHADLEPMNDRRGSYRNEACTPERARYIDPRNPRWAAPVQSPPKRGTPAQMVDAEYPRGRRTTMYDR</sequence>
<evidence type="ECO:0000256" key="1">
    <source>
        <dbReference type="SAM" id="MobiDB-lite"/>
    </source>
</evidence>
<dbReference type="Proteomes" id="UP000326565">
    <property type="component" value="Unassembled WGS sequence"/>
</dbReference>
<feature type="compositionally biased region" description="Polar residues" evidence="1">
    <location>
        <begin position="247"/>
        <end position="272"/>
    </location>
</feature>
<accession>A0A5N5WMG2</accession>
<reference evidence="3 4" key="1">
    <citation type="submission" date="2019-04" db="EMBL/GenBank/DDBJ databases">
        <title>Friends and foes A comparative genomics study of 23 Aspergillus species from section Flavi.</title>
        <authorList>
            <consortium name="DOE Joint Genome Institute"/>
            <person name="Kjaerbolling I."/>
            <person name="Vesth T."/>
            <person name="Frisvad J.C."/>
            <person name="Nybo J.L."/>
            <person name="Theobald S."/>
            <person name="Kildgaard S."/>
            <person name="Isbrandt T."/>
            <person name="Kuo A."/>
            <person name="Sato A."/>
            <person name="Lyhne E.K."/>
            <person name="Kogle M.E."/>
            <person name="Wiebenga A."/>
            <person name="Kun R.S."/>
            <person name="Lubbers R.J."/>
            <person name="Makela M.R."/>
            <person name="Barry K."/>
            <person name="Chovatia M."/>
            <person name="Clum A."/>
            <person name="Daum C."/>
            <person name="Haridas S."/>
            <person name="He G."/>
            <person name="LaButti K."/>
            <person name="Lipzen A."/>
            <person name="Mondo S."/>
            <person name="Riley R."/>
            <person name="Salamov A."/>
            <person name="Simmons B.A."/>
            <person name="Magnuson J.K."/>
            <person name="Henrissat B."/>
            <person name="Mortensen U.H."/>
            <person name="Larsen T.O."/>
            <person name="Devries R.P."/>
            <person name="Grigoriev I.V."/>
            <person name="Machida M."/>
            <person name="Baker S.E."/>
            <person name="Andersen M.R."/>
        </authorList>
    </citation>
    <scope>NUCLEOTIDE SEQUENCE [LARGE SCALE GENOMIC DNA]</scope>
    <source>
        <strain evidence="3 4">CBS 151.66</strain>
    </source>
</reference>
<organism evidence="3 4">
    <name type="scientific">Aspergillus leporis</name>
    <dbReference type="NCBI Taxonomy" id="41062"/>
    <lineage>
        <taxon>Eukaryota</taxon>
        <taxon>Fungi</taxon>
        <taxon>Dikarya</taxon>
        <taxon>Ascomycota</taxon>
        <taxon>Pezizomycotina</taxon>
        <taxon>Eurotiomycetes</taxon>
        <taxon>Eurotiomycetidae</taxon>
        <taxon>Eurotiales</taxon>
        <taxon>Aspergillaceae</taxon>
        <taxon>Aspergillus</taxon>
        <taxon>Aspergillus subgen. Circumdati</taxon>
    </lineage>
</organism>
<keyword evidence="4" id="KW-1185">Reference proteome</keyword>
<feature type="compositionally biased region" description="Polar residues" evidence="1">
    <location>
        <begin position="302"/>
        <end position="316"/>
    </location>
</feature>
<feature type="region of interest" description="Disordered" evidence="1">
    <location>
        <begin position="194"/>
        <end position="384"/>
    </location>
</feature>
<dbReference type="EMBL" id="ML732328">
    <property type="protein sequence ID" value="KAB8069748.1"/>
    <property type="molecule type" value="Genomic_DNA"/>
</dbReference>
<feature type="region of interest" description="Disordered" evidence="1">
    <location>
        <begin position="474"/>
        <end position="514"/>
    </location>
</feature>
<gene>
    <name evidence="3" type="ORF">BDV29DRAFT_45804</name>
</gene>
<dbReference type="InterPro" id="IPR055936">
    <property type="entry name" value="DUF7514"/>
</dbReference>
<protein>
    <recommendedName>
        <fullName evidence="2">DUF7514 domain-containing protein</fullName>
    </recommendedName>
</protein>
<feature type="domain" description="DUF7514" evidence="2">
    <location>
        <begin position="13"/>
        <end position="169"/>
    </location>
</feature>
<evidence type="ECO:0000313" key="4">
    <source>
        <dbReference type="Proteomes" id="UP000326565"/>
    </source>
</evidence>
<dbReference type="PANTHER" id="PTHR39611">
    <property type="entry name" value="HYDROXYPROLINE-RICH GLYCOPROTEIN DZ-HRGP-RELATED"/>
    <property type="match status" value="1"/>
</dbReference>
<feature type="compositionally biased region" description="Basic and acidic residues" evidence="1">
    <location>
        <begin position="221"/>
        <end position="233"/>
    </location>
</feature>
<evidence type="ECO:0000259" key="2">
    <source>
        <dbReference type="Pfam" id="PF24355"/>
    </source>
</evidence>
<dbReference type="PANTHER" id="PTHR39611:SF2">
    <property type="entry name" value="HYDROXYPROLINE-RICH GLYCOPROTEIN DZ-HRGP"/>
    <property type="match status" value="1"/>
</dbReference>
<proteinExistence type="predicted"/>
<feature type="compositionally biased region" description="Basic and acidic residues" evidence="1">
    <location>
        <begin position="502"/>
        <end position="514"/>
    </location>
</feature>
<dbReference type="Pfam" id="PF24355">
    <property type="entry name" value="DUF7514"/>
    <property type="match status" value="1"/>
</dbReference>
<dbReference type="OrthoDB" id="5420895at2759"/>
<evidence type="ECO:0000313" key="3">
    <source>
        <dbReference type="EMBL" id="KAB8069748.1"/>
    </source>
</evidence>
<dbReference type="AlphaFoldDB" id="A0A5N5WMG2"/>
<name>A0A5N5WMG2_9EURO</name>
<feature type="compositionally biased region" description="Basic and acidic residues" evidence="1">
    <location>
        <begin position="349"/>
        <end position="374"/>
    </location>
</feature>